<dbReference type="Proteomes" id="UP000288805">
    <property type="component" value="Unassembled WGS sequence"/>
</dbReference>
<evidence type="ECO:0000313" key="2">
    <source>
        <dbReference type="Proteomes" id="UP000288805"/>
    </source>
</evidence>
<comment type="caution">
    <text evidence="1">The sequence shown here is derived from an EMBL/GenBank/DDBJ whole genome shotgun (WGS) entry which is preliminary data.</text>
</comment>
<sequence length="274" mass="31549">MHPPRMSALSCIVPLIEQLVIRPHIVPLLPTFHGMESENPYAHIKEFEDVCNTFQEGGASIDLMRLKLFPFTLKDKAKIWLNSLRPRSKENEKFYECWERYMEAINACPHHGFDTWLLVSYFYDGMSSSMKQLLETMCGGDFMSVGFSRIANTCQTSSEEVSSENEWLDFLSLGVKVIKFVDYSYLRTKIKVHQLGTQSNGAATREGANFTLCMPNWIRDSGGRLVKRETPHNKELELSLNIMEATPEDQHSHHGHQDNPNAFRSMNQRKLWIS</sequence>
<evidence type="ECO:0008006" key="3">
    <source>
        <dbReference type="Google" id="ProtNLM"/>
    </source>
</evidence>
<accession>A0A438FCM9</accession>
<name>A0A438FCM9_VITVI</name>
<gene>
    <name evidence="1" type="ORF">CK203_117457</name>
</gene>
<dbReference type="PANTHER" id="PTHR33223:SF11">
    <property type="entry name" value="ELEMENT PROTEIN, PUTATIVE-RELATED"/>
    <property type="match status" value="1"/>
</dbReference>
<proteinExistence type="predicted"/>
<evidence type="ECO:0000313" key="1">
    <source>
        <dbReference type="EMBL" id="RVW57738.1"/>
    </source>
</evidence>
<reference evidence="1 2" key="1">
    <citation type="journal article" date="2018" name="PLoS Genet.">
        <title>Population sequencing reveals clonal diversity and ancestral inbreeding in the grapevine cultivar Chardonnay.</title>
        <authorList>
            <person name="Roach M.J."/>
            <person name="Johnson D.L."/>
            <person name="Bohlmann J."/>
            <person name="van Vuuren H.J."/>
            <person name="Jones S.J."/>
            <person name="Pretorius I.S."/>
            <person name="Schmidt S.A."/>
            <person name="Borneman A.R."/>
        </authorList>
    </citation>
    <scope>NUCLEOTIDE SEQUENCE [LARGE SCALE GENOMIC DNA]</scope>
    <source>
        <strain evidence="2">cv. Chardonnay</strain>
        <tissue evidence="1">Leaf</tissue>
    </source>
</reference>
<organism evidence="1 2">
    <name type="scientific">Vitis vinifera</name>
    <name type="common">Grape</name>
    <dbReference type="NCBI Taxonomy" id="29760"/>
    <lineage>
        <taxon>Eukaryota</taxon>
        <taxon>Viridiplantae</taxon>
        <taxon>Streptophyta</taxon>
        <taxon>Embryophyta</taxon>
        <taxon>Tracheophyta</taxon>
        <taxon>Spermatophyta</taxon>
        <taxon>Magnoliopsida</taxon>
        <taxon>eudicotyledons</taxon>
        <taxon>Gunneridae</taxon>
        <taxon>Pentapetalae</taxon>
        <taxon>rosids</taxon>
        <taxon>Vitales</taxon>
        <taxon>Vitaceae</taxon>
        <taxon>Viteae</taxon>
        <taxon>Vitis</taxon>
    </lineage>
</organism>
<dbReference type="PANTHER" id="PTHR33223">
    <property type="entry name" value="CCHC-TYPE DOMAIN-CONTAINING PROTEIN"/>
    <property type="match status" value="1"/>
</dbReference>
<protein>
    <recommendedName>
        <fullName evidence="3">Retrotransposon gag domain-containing protein</fullName>
    </recommendedName>
</protein>
<dbReference type="AlphaFoldDB" id="A0A438FCM9"/>
<dbReference type="EMBL" id="QGNW01001030">
    <property type="protein sequence ID" value="RVW57738.1"/>
    <property type="molecule type" value="Genomic_DNA"/>
</dbReference>